<accession>A0A3B4WF17</accession>
<proteinExistence type="predicted"/>
<dbReference type="SUPFAM" id="SSF52833">
    <property type="entry name" value="Thioredoxin-like"/>
    <property type="match status" value="1"/>
</dbReference>
<dbReference type="InterPro" id="IPR011893">
    <property type="entry name" value="Selenoprotein_Rdx-typ"/>
</dbReference>
<dbReference type="Proteomes" id="UP000261360">
    <property type="component" value="Unplaced"/>
</dbReference>
<name>A0A3B4WF17_SERLL</name>
<dbReference type="Ensembl" id="ENSSLDT00000003144.1">
    <property type="protein sequence ID" value="ENSSLDP00000003034.1"/>
    <property type="gene ID" value="ENSSLDG00000002407.1"/>
</dbReference>
<dbReference type="AlphaFoldDB" id="A0A3B4WF17"/>
<reference evidence="2" key="1">
    <citation type="submission" date="2025-08" db="UniProtKB">
        <authorList>
            <consortium name="Ensembl"/>
        </authorList>
    </citation>
    <scope>IDENTIFICATION</scope>
</reference>
<evidence type="ECO:0000256" key="1">
    <source>
        <dbReference type="ARBA" id="ARBA00023284"/>
    </source>
</evidence>
<reference evidence="2" key="2">
    <citation type="submission" date="2025-09" db="UniProtKB">
        <authorList>
            <consortium name="Ensembl"/>
        </authorList>
    </citation>
    <scope>IDENTIFICATION</scope>
</reference>
<protein>
    <submittedName>
        <fullName evidence="2">Uncharacterized protein</fullName>
    </submittedName>
</protein>
<sequence length="69" mass="7594">LLHVELAGTLRQVPGVQVKGDKGRPNSFEVSVNGELIYSKLETGTFPDTEQVSVSFSADWSLRNCSVHY</sequence>
<dbReference type="Gene3D" id="3.40.30.10">
    <property type="entry name" value="Glutaredoxin"/>
    <property type="match status" value="1"/>
</dbReference>
<organism evidence="2 3">
    <name type="scientific">Seriola lalandi dorsalis</name>
    <dbReference type="NCBI Taxonomy" id="1841481"/>
    <lineage>
        <taxon>Eukaryota</taxon>
        <taxon>Metazoa</taxon>
        <taxon>Chordata</taxon>
        <taxon>Craniata</taxon>
        <taxon>Vertebrata</taxon>
        <taxon>Euteleostomi</taxon>
        <taxon>Actinopterygii</taxon>
        <taxon>Neopterygii</taxon>
        <taxon>Teleostei</taxon>
        <taxon>Neoteleostei</taxon>
        <taxon>Acanthomorphata</taxon>
        <taxon>Carangaria</taxon>
        <taxon>Carangiformes</taxon>
        <taxon>Carangidae</taxon>
        <taxon>Seriola</taxon>
    </lineage>
</organism>
<dbReference type="Pfam" id="PF10262">
    <property type="entry name" value="Rdx"/>
    <property type="match status" value="1"/>
</dbReference>
<dbReference type="InterPro" id="IPR036249">
    <property type="entry name" value="Thioredoxin-like_sf"/>
</dbReference>
<evidence type="ECO:0000313" key="3">
    <source>
        <dbReference type="Proteomes" id="UP000261360"/>
    </source>
</evidence>
<keyword evidence="1" id="KW-0676">Redox-active center</keyword>
<keyword evidence="3" id="KW-1185">Reference proteome</keyword>
<evidence type="ECO:0000313" key="2">
    <source>
        <dbReference type="Ensembl" id="ENSSLDP00000003034.1"/>
    </source>
</evidence>
<dbReference type="NCBIfam" id="TIGR02174">
    <property type="entry name" value="CXXU_selWTH"/>
    <property type="match status" value="1"/>
</dbReference>
<dbReference type="GeneTree" id="ENSGT01090000262427"/>